<dbReference type="EMBL" id="CP131060">
    <property type="protein sequence ID" value="WNY26154.1"/>
    <property type="molecule type" value="Genomic_DNA"/>
</dbReference>
<organism evidence="1 2">
    <name type="scientific">Methanolapillus millepedarum</name>
    <dbReference type="NCBI Taxonomy" id="3028296"/>
    <lineage>
        <taxon>Archaea</taxon>
        <taxon>Methanobacteriati</taxon>
        <taxon>Methanobacteriota</taxon>
        <taxon>Stenosarchaea group</taxon>
        <taxon>Methanomicrobia</taxon>
        <taxon>Methanosarcinales</taxon>
        <taxon>Methanosarcinaceae</taxon>
        <taxon>Methanolapillus</taxon>
    </lineage>
</organism>
<dbReference type="AlphaFoldDB" id="A0AA96V3Y4"/>
<gene>
    <name evidence="1" type="ORF">MsAc7_17270</name>
</gene>
<protein>
    <submittedName>
        <fullName evidence="1">Uncharacterized protein</fullName>
    </submittedName>
</protein>
<accession>A0AA96V3Y4</accession>
<evidence type="ECO:0000313" key="2">
    <source>
        <dbReference type="Proteomes" id="UP001303587"/>
    </source>
</evidence>
<sequence length="97" mass="10926">MTEIELPGYDYDFCEKLFLESLSKKDSEFGCVFVPVTGVSKMICTDWITAADFLESFLIKHENDAVHTEIELTGVGMKVNVDVLIIRRSLCETEAAQ</sequence>
<name>A0AA96V3Y4_9EURY</name>
<evidence type="ECO:0000313" key="1">
    <source>
        <dbReference type="EMBL" id="WNY26154.1"/>
    </source>
</evidence>
<dbReference type="Proteomes" id="UP001303587">
    <property type="component" value="Chromosome"/>
</dbReference>
<dbReference type="RefSeq" id="WP_338102485.1">
    <property type="nucleotide sequence ID" value="NZ_CP131060.1"/>
</dbReference>
<keyword evidence="2" id="KW-1185">Reference proteome</keyword>
<proteinExistence type="predicted"/>
<reference evidence="1 2" key="1">
    <citation type="submission" date="2023-07" db="EMBL/GenBank/DDBJ databases">
        <title>Closed genoem sequence of Methanosarcinaceae archaeon Ac7.</title>
        <authorList>
            <person name="Poehlein A."/>
            <person name="Protasov E."/>
            <person name="Platt K."/>
            <person name="Reeh H."/>
            <person name="Daniel R."/>
            <person name="Brune A."/>
        </authorList>
    </citation>
    <scope>NUCLEOTIDE SEQUENCE [LARGE SCALE GENOMIC DNA]</scope>
    <source>
        <strain evidence="1 2">Ac7</strain>
    </source>
</reference>
<dbReference type="GeneID" id="89230822"/>